<dbReference type="Pfam" id="PF01047">
    <property type="entry name" value="MarR"/>
    <property type="match status" value="1"/>
</dbReference>
<keyword evidence="3" id="KW-1185">Reference proteome</keyword>
<dbReference type="RefSeq" id="WP_206716967.1">
    <property type="nucleotide sequence ID" value="NZ_CP071091.1"/>
</dbReference>
<protein>
    <submittedName>
        <fullName evidence="2">MarR family transcriptional regulator</fullName>
    </submittedName>
</protein>
<name>A0ABX7N902_9BACT</name>
<dbReference type="SMART" id="SM00347">
    <property type="entry name" value="HTH_MARR"/>
    <property type="match status" value="1"/>
</dbReference>
<gene>
    <name evidence="2" type="ORF">JY572_03960</name>
</gene>
<dbReference type="EMBL" id="CP071091">
    <property type="protein sequence ID" value="QSQ15251.1"/>
    <property type="molecule type" value="Genomic_DNA"/>
</dbReference>
<organism evidence="2 3">
    <name type="scientific">Myxococcus landrumensis</name>
    <dbReference type="NCBI Taxonomy" id="2813577"/>
    <lineage>
        <taxon>Bacteria</taxon>
        <taxon>Pseudomonadati</taxon>
        <taxon>Myxococcota</taxon>
        <taxon>Myxococcia</taxon>
        <taxon>Myxococcales</taxon>
        <taxon>Cystobacterineae</taxon>
        <taxon>Myxococcaceae</taxon>
        <taxon>Myxococcus</taxon>
    </lineage>
</organism>
<evidence type="ECO:0000313" key="3">
    <source>
        <dbReference type="Proteomes" id="UP000663090"/>
    </source>
</evidence>
<dbReference type="Proteomes" id="UP000663090">
    <property type="component" value="Chromosome"/>
</dbReference>
<dbReference type="PRINTS" id="PR00598">
    <property type="entry name" value="HTHMARR"/>
</dbReference>
<dbReference type="PANTHER" id="PTHR33164:SF99">
    <property type="entry name" value="MARR FAMILY REGULATORY PROTEIN"/>
    <property type="match status" value="1"/>
</dbReference>
<evidence type="ECO:0000313" key="2">
    <source>
        <dbReference type="EMBL" id="QSQ15251.1"/>
    </source>
</evidence>
<dbReference type="InterPro" id="IPR039422">
    <property type="entry name" value="MarR/SlyA-like"/>
</dbReference>
<dbReference type="SUPFAM" id="SSF46785">
    <property type="entry name" value="Winged helix' DNA-binding domain"/>
    <property type="match status" value="1"/>
</dbReference>
<proteinExistence type="predicted"/>
<dbReference type="InterPro" id="IPR036388">
    <property type="entry name" value="WH-like_DNA-bd_sf"/>
</dbReference>
<dbReference type="PROSITE" id="PS50995">
    <property type="entry name" value="HTH_MARR_2"/>
    <property type="match status" value="1"/>
</dbReference>
<dbReference type="Gene3D" id="1.10.10.10">
    <property type="entry name" value="Winged helix-like DNA-binding domain superfamily/Winged helix DNA-binding domain"/>
    <property type="match status" value="1"/>
</dbReference>
<reference evidence="2 3" key="1">
    <citation type="submission" date="2021-02" db="EMBL/GenBank/DDBJ databases">
        <title>De Novo genome assembly of isolated myxobacteria.</title>
        <authorList>
            <person name="Stevens D.C."/>
        </authorList>
    </citation>
    <scope>NUCLEOTIDE SEQUENCE [LARGE SCALE GENOMIC DNA]</scope>
    <source>
        <strain evidence="2 3">SCHIC003</strain>
    </source>
</reference>
<accession>A0ABX7N902</accession>
<dbReference type="InterPro" id="IPR036390">
    <property type="entry name" value="WH_DNA-bd_sf"/>
</dbReference>
<sequence length="151" mass="17238">MAGTSPRGKEALAAEAWRRCFNFFMRTRGQRDRVLERLDLTPNDARALASLDQDEGKVMRALAEEWACDASNATWVVDRLESRGLAARAADPEDRRVKRVTLTARGAKVRRQLHEGMYEPPQELLQLDMAELEQLRAIFERLMPTPDSKAR</sequence>
<dbReference type="PANTHER" id="PTHR33164">
    <property type="entry name" value="TRANSCRIPTIONAL REGULATOR, MARR FAMILY"/>
    <property type="match status" value="1"/>
</dbReference>
<feature type="domain" description="HTH marR-type" evidence="1">
    <location>
        <begin position="13"/>
        <end position="144"/>
    </location>
</feature>
<dbReference type="InterPro" id="IPR000835">
    <property type="entry name" value="HTH_MarR-typ"/>
</dbReference>
<evidence type="ECO:0000259" key="1">
    <source>
        <dbReference type="PROSITE" id="PS50995"/>
    </source>
</evidence>